<gene>
    <name evidence="1" type="ORF">DFR34_10489</name>
</gene>
<accession>A0A318KX66</accession>
<evidence type="ECO:0000313" key="1">
    <source>
        <dbReference type="EMBL" id="PXX80315.1"/>
    </source>
</evidence>
<sequence length="152" mass="16072">MKNIRLAFYVHPDDAPALRAIVAQLNAAREAHKSPFKGGPYSAPAGVKIGDTITDIDGQECTVCKFSNADTTAGQIPWPMATAGQGKPAPVITGDLVAAARAEGMTATCKLFGLSTGVWPRVRTVLAKHFPNEFYEPRKEIRSPGGSPPGVN</sequence>
<evidence type="ECO:0000313" key="2">
    <source>
        <dbReference type="Proteomes" id="UP000247555"/>
    </source>
</evidence>
<organism evidence="1 2">
    <name type="scientific">Rivihabitans pingtungensis</name>
    <dbReference type="NCBI Taxonomy" id="1054498"/>
    <lineage>
        <taxon>Bacteria</taxon>
        <taxon>Pseudomonadati</taxon>
        <taxon>Pseudomonadota</taxon>
        <taxon>Betaproteobacteria</taxon>
        <taxon>Neisseriales</taxon>
        <taxon>Aquaspirillaceae</taxon>
        <taxon>Rivihabitans</taxon>
    </lineage>
</organism>
<dbReference type="AlphaFoldDB" id="A0A318KX66"/>
<dbReference type="EMBL" id="QJKI01000004">
    <property type="protein sequence ID" value="PXX80315.1"/>
    <property type="molecule type" value="Genomic_DNA"/>
</dbReference>
<keyword evidence="2" id="KW-1185">Reference proteome</keyword>
<dbReference type="RefSeq" id="WP_146215052.1">
    <property type="nucleotide sequence ID" value="NZ_QJKI01000004.1"/>
</dbReference>
<reference evidence="1 2" key="1">
    <citation type="submission" date="2018-05" db="EMBL/GenBank/DDBJ databases">
        <title>Genomic Encyclopedia of Type Strains, Phase IV (KMG-IV): sequencing the most valuable type-strain genomes for metagenomic binning, comparative biology and taxonomic classification.</title>
        <authorList>
            <person name="Goeker M."/>
        </authorList>
    </citation>
    <scope>NUCLEOTIDE SEQUENCE [LARGE SCALE GENOMIC DNA]</scope>
    <source>
        <strain evidence="1 2">DSM 29661</strain>
    </source>
</reference>
<comment type="caution">
    <text evidence="1">The sequence shown here is derived from an EMBL/GenBank/DDBJ whole genome shotgun (WGS) entry which is preliminary data.</text>
</comment>
<dbReference type="Proteomes" id="UP000247555">
    <property type="component" value="Unassembled WGS sequence"/>
</dbReference>
<name>A0A318KX66_9NEIS</name>
<proteinExistence type="predicted"/>
<protein>
    <submittedName>
        <fullName evidence="1">Uncharacterized protein</fullName>
    </submittedName>
</protein>